<dbReference type="EMBL" id="JAGSPN010000626">
    <property type="protein sequence ID" value="MBR7784796.1"/>
    <property type="molecule type" value="Genomic_DNA"/>
</dbReference>
<dbReference type="Proteomes" id="UP000680067">
    <property type="component" value="Unassembled WGS sequence"/>
</dbReference>
<keyword evidence="2" id="KW-1185">Reference proteome</keyword>
<dbReference type="GO" id="GO:0015562">
    <property type="term" value="F:efflux transmembrane transporter activity"/>
    <property type="evidence" value="ECO:0007669"/>
    <property type="project" value="InterPro"/>
</dbReference>
<reference evidence="1" key="1">
    <citation type="submission" date="2021-04" db="EMBL/GenBank/DDBJ databases">
        <title>novel species isolated from subtropical streams in China.</title>
        <authorList>
            <person name="Lu H."/>
        </authorList>
    </citation>
    <scope>NUCLEOTIDE SEQUENCE</scope>
    <source>
        <strain evidence="1">LFS511W</strain>
    </source>
</reference>
<evidence type="ECO:0000313" key="1">
    <source>
        <dbReference type="EMBL" id="MBR7784796.1"/>
    </source>
</evidence>
<organism evidence="1 2">
    <name type="scientific">Undibacterium luofuense</name>
    <dbReference type="NCBI Taxonomy" id="2828733"/>
    <lineage>
        <taxon>Bacteria</taxon>
        <taxon>Pseudomonadati</taxon>
        <taxon>Pseudomonadota</taxon>
        <taxon>Betaproteobacteria</taxon>
        <taxon>Burkholderiales</taxon>
        <taxon>Oxalobacteraceae</taxon>
        <taxon>Undibacterium</taxon>
    </lineage>
</organism>
<dbReference type="AlphaFoldDB" id="A0A941I8E7"/>
<gene>
    <name evidence="1" type="ORF">KDM89_21940</name>
</gene>
<dbReference type="SUPFAM" id="SSF56954">
    <property type="entry name" value="Outer membrane efflux proteins (OEP)"/>
    <property type="match status" value="1"/>
</dbReference>
<name>A0A941I8E7_9BURK</name>
<protein>
    <submittedName>
        <fullName evidence="1">TolC family protein</fullName>
    </submittedName>
</protein>
<dbReference type="Gene3D" id="1.20.1600.10">
    <property type="entry name" value="Outer membrane efflux proteins (OEP)"/>
    <property type="match status" value="1"/>
</dbReference>
<feature type="non-terminal residue" evidence="1">
    <location>
        <position position="75"/>
    </location>
</feature>
<accession>A0A941I8E7</accession>
<sequence>MMLGFSLPLYDGGTRQLSLSKARLDAENAGLRAQQLRDEAVRQILQTRNSLIKSIHAWLAAQVLVDAAQTTYNAA</sequence>
<evidence type="ECO:0000313" key="2">
    <source>
        <dbReference type="Proteomes" id="UP000680067"/>
    </source>
</evidence>
<comment type="caution">
    <text evidence="1">The sequence shown here is derived from an EMBL/GenBank/DDBJ whole genome shotgun (WGS) entry which is preliminary data.</text>
</comment>
<proteinExistence type="predicted"/>